<protein>
    <submittedName>
        <fullName evidence="2">TniQ family protein</fullName>
    </submittedName>
</protein>
<dbReference type="EMBL" id="JBHSJB010000017">
    <property type="protein sequence ID" value="MFC5055790.1"/>
    <property type="molecule type" value="Genomic_DNA"/>
</dbReference>
<dbReference type="RefSeq" id="WP_344041729.1">
    <property type="nucleotide sequence ID" value="NZ_BAAAKE010000030.1"/>
</dbReference>
<accession>A0ABV9XZF4</accession>
<feature type="compositionally biased region" description="Polar residues" evidence="1">
    <location>
        <begin position="141"/>
        <end position="150"/>
    </location>
</feature>
<keyword evidence="3" id="KW-1185">Reference proteome</keyword>
<evidence type="ECO:0000256" key="1">
    <source>
        <dbReference type="SAM" id="MobiDB-lite"/>
    </source>
</evidence>
<feature type="region of interest" description="Disordered" evidence="1">
    <location>
        <begin position="131"/>
        <end position="170"/>
    </location>
</feature>
<evidence type="ECO:0000313" key="3">
    <source>
        <dbReference type="Proteomes" id="UP001595833"/>
    </source>
</evidence>
<sequence>MMVSRLPIAVPPAGDEIAVSFLTRLATLHDMDFDVLWAQVSKPRAKGNSTRRLDGDLLATVANQPRDRLNRAVVELRDPQPDWLALRHEPQRGCRRCDARHPGGPVLRLLPHHAYVCTRHRIWIGPPDQHDHPNQAWRSCPRSSPPSTGTCDCCAASAQPPPTTRCRPGS</sequence>
<reference evidence="3" key="1">
    <citation type="journal article" date="2019" name="Int. J. Syst. Evol. Microbiol.">
        <title>The Global Catalogue of Microorganisms (GCM) 10K type strain sequencing project: providing services to taxonomists for standard genome sequencing and annotation.</title>
        <authorList>
            <consortium name="The Broad Institute Genomics Platform"/>
            <consortium name="The Broad Institute Genome Sequencing Center for Infectious Disease"/>
            <person name="Wu L."/>
            <person name="Ma J."/>
        </authorList>
    </citation>
    <scope>NUCLEOTIDE SEQUENCE [LARGE SCALE GENOMIC DNA]</scope>
    <source>
        <strain evidence="3">KCTC 12848</strain>
    </source>
</reference>
<proteinExistence type="predicted"/>
<gene>
    <name evidence="2" type="ORF">ACFPFM_18755</name>
</gene>
<comment type="caution">
    <text evidence="2">The sequence shown here is derived from an EMBL/GenBank/DDBJ whole genome shotgun (WGS) entry which is preliminary data.</text>
</comment>
<evidence type="ECO:0000313" key="2">
    <source>
        <dbReference type="EMBL" id="MFC5055790.1"/>
    </source>
</evidence>
<organism evidence="2 3">
    <name type="scientific">Saccharothrix xinjiangensis</name>
    <dbReference type="NCBI Taxonomy" id="204798"/>
    <lineage>
        <taxon>Bacteria</taxon>
        <taxon>Bacillati</taxon>
        <taxon>Actinomycetota</taxon>
        <taxon>Actinomycetes</taxon>
        <taxon>Pseudonocardiales</taxon>
        <taxon>Pseudonocardiaceae</taxon>
        <taxon>Saccharothrix</taxon>
    </lineage>
</organism>
<name>A0ABV9XZF4_9PSEU</name>
<dbReference type="Proteomes" id="UP001595833">
    <property type="component" value="Unassembled WGS sequence"/>
</dbReference>